<proteinExistence type="predicted"/>
<dbReference type="PANTHER" id="PTHR11505">
    <property type="entry name" value="L1 TRANSPOSABLE ELEMENT-RELATED"/>
    <property type="match status" value="1"/>
</dbReference>
<evidence type="ECO:0000313" key="2">
    <source>
        <dbReference type="Proteomes" id="UP000018936"/>
    </source>
</evidence>
<name>V8NX06_OPHHA</name>
<sequence length="197" mass="23409">MARDITEVRTQMGEHDRVLKSQITMMHQVKKDLIEIQDRQCHSNLRIRGYPEKSKENEVKLIQEVLDWATLILPDVPFIRYDIDVIHGVGPKRLGRKLLRDIVIRFWSYAKKEQLMRKLQNMALIVFGGSSDTNLSSETLQWRRQMHQVCQLLKKNNINYSWGYPVFFLRFPYGGRSYRVETKEEAMEKFKGARNHQ</sequence>
<protein>
    <submittedName>
        <fullName evidence="1">LINE-1 type transposase domain-containing protein 1</fullName>
    </submittedName>
</protein>
<dbReference type="OrthoDB" id="9909646at2759"/>
<dbReference type="EMBL" id="AZIM01001630">
    <property type="protein sequence ID" value="ETE66213.1"/>
    <property type="molecule type" value="Genomic_DNA"/>
</dbReference>
<evidence type="ECO:0000313" key="1">
    <source>
        <dbReference type="EMBL" id="ETE66213.1"/>
    </source>
</evidence>
<reference evidence="1 2" key="1">
    <citation type="journal article" date="2013" name="Proc. Natl. Acad. Sci. U.S.A.">
        <title>The king cobra genome reveals dynamic gene evolution and adaptation in the snake venom system.</title>
        <authorList>
            <person name="Vonk F.J."/>
            <person name="Casewell N.R."/>
            <person name="Henkel C.V."/>
            <person name="Heimberg A.M."/>
            <person name="Jansen H.J."/>
            <person name="McCleary R.J."/>
            <person name="Kerkkamp H.M."/>
            <person name="Vos R.A."/>
            <person name="Guerreiro I."/>
            <person name="Calvete J.J."/>
            <person name="Wuster W."/>
            <person name="Woods A.E."/>
            <person name="Logan J.M."/>
            <person name="Harrison R.A."/>
            <person name="Castoe T.A."/>
            <person name="de Koning A.P."/>
            <person name="Pollock D.D."/>
            <person name="Yandell M."/>
            <person name="Calderon D."/>
            <person name="Renjifo C."/>
            <person name="Currier R.B."/>
            <person name="Salgado D."/>
            <person name="Pla D."/>
            <person name="Sanz L."/>
            <person name="Hyder A.S."/>
            <person name="Ribeiro J.M."/>
            <person name="Arntzen J.W."/>
            <person name="van den Thillart G.E."/>
            <person name="Boetzer M."/>
            <person name="Pirovano W."/>
            <person name="Dirks R.P."/>
            <person name="Spaink H.P."/>
            <person name="Duboule D."/>
            <person name="McGlinn E."/>
            <person name="Kini R.M."/>
            <person name="Richardson M.K."/>
        </authorList>
    </citation>
    <scope>NUCLEOTIDE SEQUENCE</scope>
    <source>
        <tissue evidence="1">Blood</tissue>
    </source>
</reference>
<dbReference type="InterPro" id="IPR042566">
    <property type="entry name" value="L1_C"/>
</dbReference>
<dbReference type="AlphaFoldDB" id="V8NX06"/>
<keyword evidence="2" id="KW-1185">Reference proteome</keyword>
<organism evidence="1 2">
    <name type="scientific">Ophiophagus hannah</name>
    <name type="common">King cobra</name>
    <name type="synonym">Naja hannah</name>
    <dbReference type="NCBI Taxonomy" id="8665"/>
    <lineage>
        <taxon>Eukaryota</taxon>
        <taxon>Metazoa</taxon>
        <taxon>Chordata</taxon>
        <taxon>Craniata</taxon>
        <taxon>Vertebrata</taxon>
        <taxon>Euteleostomi</taxon>
        <taxon>Lepidosauria</taxon>
        <taxon>Squamata</taxon>
        <taxon>Bifurcata</taxon>
        <taxon>Unidentata</taxon>
        <taxon>Episquamata</taxon>
        <taxon>Toxicofera</taxon>
        <taxon>Serpentes</taxon>
        <taxon>Colubroidea</taxon>
        <taxon>Elapidae</taxon>
        <taxon>Elapinae</taxon>
        <taxon>Ophiophagus</taxon>
    </lineage>
</organism>
<dbReference type="Gene3D" id="3.30.250.20">
    <property type="entry name" value="L1 transposable element, C-terminal domain"/>
    <property type="match status" value="1"/>
</dbReference>
<comment type="caution">
    <text evidence="1">The sequence shown here is derived from an EMBL/GenBank/DDBJ whole genome shotgun (WGS) entry which is preliminary data.</text>
</comment>
<feature type="non-terminal residue" evidence="1">
    <location>
        <position position="1"/>
    </location>
</feature>
<accession>V8NX06</accession>
<dbReference type="Proteomes" id="UP000018936">
    <property type="component" value="Unassembled WGS sequence"/>
</dbReference>
<dbReference type="InterPro" id="IPR004244">
    <property type="entry name" value="Transposase_22"/>
</dbReference>
<dbReference type="Gene3D" id="3.30.70.1820">
    <property type="entry name" value="L1 transposable element, RRM domain"/>
    <property type="match status" value="1"/>
</dbReference>
<gene>
    <name evidence="1" type="primary">L1TD1</name>
    <name evidence="1" type="ORF">L345_08017</name>
</gene>